<feature type="transmembrane region" description="Helical" evidence="1">
    <location>
        <begin position="13"/>
        <end position="33"/>
    </location>
</feature>
<keyword evidence="1" id="KW-0812">Transmembrane</keyword>
<keyword evidence="1" id="KW-0472">Membrane</keyword>
<reference evidence="3" key="1">
    <citation type="submission" date="2021-07" db="EMBL/GenBank/DDBJ databases">
        <title>Complete genome sequencing of a Clostridium isolate.</title>
        <authorList>
            <person name="Ueki A."/>
            <person name="Tonouchi A."/>
        </authorList>
    </citation>
    <scope>NUCLEOTIDE SEQUENCE [LARGE SCALE GENOMIC DNA]</scope>
    <source>
        <strain evidence="3">C5S11</strain>
    </source>
</reference>
<organism evidence="2 3">
    <name type="scientific">Clostridium gelidum</name>
    <dbReference type="NCBI Taxonomy" id="704125"/>
    <lineage>
        <taxon>Bacteria</taxon>
        <taxon>Bacillati</taxon>
        <taxon>Bacillota</taxon>
        <taxon>Clostridia</taxon>
        <taxon>Eubacteriales</taxon>
        <taxon>Clostridiaceae</taxon>
        <taxon>Clostridium</taxon>
    </lineage>
</organism>
<keyword evidence="3" id="KW-1185">Reference proteome</keyword>
<accession>A0ABN6IZZ8</accession>
<sequence>MNYTPFIDKIYNFIVKHVVLTLLILVVIGLVEFEKCGKAIGRCIYYATH</sequence>
<protein>
    <submittedName>
        <fullName evidence="2">Uncharacterized protein</fullName>
    </submittedName>
</protein>
<gene>
    <name evidence="2" type="ORF">psyc5s11_33130</name>
</gene>
<evidence type="ECO:0000313" key="2">
    <source>
        <dbReference type="EMBL" id="BCZ47246.1"/>
    </source>
</evidence>
<evidence type="ECO:0000256" key="1">
    <source>
        <dbReference type="SAM" id="Phobius"/>
    </source>
</evidence>
<dbReference type="Proteomes" id="UP000824633">
    <property type="component" value="Chromosome"/>
</dbReference>
<dbReference type="EMBL" id="AP024849">
    <property type="protein sequence ID" value="BCZ47246.1"/>
    <property type="molecule type" value="Genomic_DNA"/>
</dbReference>
<keyword evidence="1" id="KW-1133">Transmembrane helix</keyword>
<evidence type="ECO:0000313" key="3">
    <source>
        <dbReference type="Proteomes" id="UP000824633"/>
    </source>
</evidence>
<name>A0ABN6IZZ8_9CLOT</name>
<proteinExistence type="predicted"/>